<keyword evidence="10" id="KW-0443">Lipid metabolism</keyword>
<evidence type="ECO:0000256" key="6">
    <source>
        <dbReference type="ARBA" id="ARBA00022598"/>
    </source>
</evidence>
<dbReference type="InterPro" id="IPR000873">
    <property type="entry name" value="AMP-dep_synth/lig_dom"/>
</dbReference>
<evidence type="ECO:0000256" key="1">
    <source>
        <dbReference type="ARBA" id="ARBA00004514"/>
    </source>
</evidence>
<evidence type="ECO:0000256" key="9">
    <source>
        <dbReference type="ARBA" id="ARBA00022840"/>
    </source>
</evidence>
<keyword evidence="7" id="KW-0547">Nucleotide-binding</keyword>
<comment type="similarity">
    <text evidence="2">Belongs to the ATP-dependent AMP-binding enzyme family.</text>
</comment>
<comment type="subcellular location">
    <subcellularLocation>
        <location evidence="1">Cytoplasm</location>
        <location evidence="1">Cytosol</location>
    </subcellularLocation>
</comment>
<keyword evidence="9" id="KW-0067">ATP-binding</keyword>
<feature type="domain" description="AMP-dependent synthetase/ligase" evidence="11">
    <location>
        <begin position="66"/>
        <end position="262"/>
    </location>
</feature>
<dbReference type="PANTHER" id="PTHR42921:SF1">
    <property type="entry name" value="ACETOACETYL-COA SYNTHETASE"/>
    <property type="match status" value="1"/>
</dbReference>
<dbReference type="AlphaFoldDB" id="G7PJF8"/>
<evidence type="ECO:0000256" key="2">
    <source>
        <dbReference type="ARBA" id="ARBA00006432"/>
    </source>
</evidence>
<dbReference type="EC" id="6.2.1.16" evidence="3"/>
<evidence type="ECO:0000256" key="5">
    <source>
        <dbReference type="ARBA" id="ARBA00022490"/>
    </source>
</evidence>
<evidence type="ECO:0000256" key="7">
    <source>
        <dbReference type="ARBA" id="ARBA00022741"/>
    </source>
</evidence>
<evidence type="ECO:0000259" key="11">
    <source>
        <dbReference type="Pfam" id="PF00501"/>
    </source>
</evidence>
<feature type="domain" description="Acetyl-coenzyme A synthetase N-terminal" evidence="12">
    <location>
        <begin position="3"/>
        <end position="60"/>
    </location>
</feature>
<dbReference type="Pfam" id="PF16177">
    <property type="entry name" value="ACAS_N"/>
    <property type="match status" value="1"/>
</dbReference>
<sequence length="559" mass="62375">ENYDDLYRWSVESYSDFWAEFWKFSGIVFSRAYDEVVDTSKGIADVPEWFKGSRLNYAENLLRHKENDRVALYVAREGKEEIVKVTFEELRQEVALFAAAMRKMGVKKGDRVVGYLPNSEHAVEAMLAAASIGAIWSSTSPDFGVNGVLDRFSQIQPKLIFSVEAVVYNGKEHSHMEKLQQVVKGLPDLKKVVVIPYVSSREKIDLSKIPNSVFLDDFLATGTSEQAPQLEFEQLPFSHPLFIMFSSGTTGAPKCMVHSAGITVLVTGAKWLSVLEEKAMKPVETHSLQMLHTILSTGSPLKAQSYEYVYRCIKSSILLGSISGGTDIISCFMGHNYSLPVYKGEIQARNLGMAVEAWNEEGKAVWGESGELVCTKPIPCQPTHFWNDENGNKYRKAYFSKFPGIWAHGDYCRINPKTGGIIMLGRSDGTLNPNGVRFGSSEIYNIVDSFKEVEDSLCVPQYNKYGEERVILFLEMASGHAFQPDLVKRIRDAIRVGLSARHVPSLILETKGIPYTLNGKKVEVAVKQIIAGKAVEQGGAFSNPETLDLYRDIPELQGF</sequence>
<evidence type="ECO:0000256" key="3">
    <source>
        <dbReference type="ARBA" id="ARBA00012988"/>
    </source>
</evidence>
<dbReference type="Gene3D" id="3.30.300.30">
    <property type="match status" value="1"/>
</dbReference>
<dbReference type="EMBL" id="CM001286">
    <property type="protein sequence ID" value="EHH66834.1"/>
    <property type="molecule type" value="Genomic_DNA"/>
</dbReference>
<name>G7PJF8_MACFA</name>
<dbReference type="PROSITE" id="PS00455">
    <property type="entry name" value="AMP_BINDING"/>
    <property type="match status" value="1"/>
</dbReference>
<dbReference type="Pfam" id="PF00501">
    <property type="entry name" value="AMP-binding"/>
    <property type="match status" value="1"/>
</dbReference>
<dbReference type="InterPro" id="IPR042099">
    <property type="entry name" value="ANL_N_sf"/>
</dbReference>
<organism>
    <name type="scientific">Macaca fascicularis</name>
    <name type="common">Crab-eating macaque</name>
    <name type="synonym">Cynomolgus monkey</name>
    <dbReference type="NCBI Taxonomy" id="9541"/>
    <lineage>
        <taxon>Eukaryota</taxon>
        <taxon>Metazoa</taxon>
        <taxon>Chordata</taxon>
        <taxon>Craniata</taxon>
        <taxon>Vertebrata</taxon>
        <taxon>Euteleostomi</taxon>
        <taxon>Mammalia</taxon>
        <taxon>Eutheria</taxon>
        <taxon>Euarchontoglires</taxon>
        <taxon>Primates</taxon>
        <taxon>Haplorrhini</taxon>
        <taxon>Catarrhini</taxon>
        <taxon>Cercopithecidae</taxon>
        <taxon>Cercopithecinae</taxon>
        <taxon>Macaca</taxon>
    </lineage>
</organism>
<keyword evidence="5" id="KW-0963">Cytoplasm</keyword>
<dbReference type="InterPro" id="IPR032387">
    <property type="entry name" value="ACAS_N"/>
</dbReference>
<evidence type="ECO:0000256" key="4">
    <source>
        <dbReference type="ARBA" id="ARBA00015326"/>
    </source>
</evidence>
<keyword evidence="6" id="KW-0436">Ligase</keyword>
<protein>
    <recommendedName>
        <fullName evidence="4">Acetoacetyl-CoA synthetase</fullName>
        <ecNumber evidence="3">6.2.1.16</ecNumber>
    </recommendedName>
</protein>
<evidence type="ECO:0000256" key="8">
    <source>
        <dbReference type="ARBA" id="ARBA00022832"/>
    </source>
</evidence>
<dbReference type="GO" id="GO:0032024">
    <property type="term" value="P:positive regulation of insulin secretion"/>
    <property type="evidence" value="ECO:0007669"/>
    <property type="project" value="TreeGrafter"/>
</dbReference>
<dbReference type="GO" id="GO:0030729">
    <property type="term" value="F:acetoacetate-CoA ligase activity"/>
    <property type="evidence" value="ECO:0007669"/>
    <property type="project" value="UniProtKB-EC"/>
</dbReference>
<dbReference type="GO" id="GO:0005829">
    <property type="term" value="C:cytosol"/>
    <property type="evidence" value="ECO:0007669"/>
    <property type="project" value="UniProtKB-SubCell"/>
</dbReference>
<dbReference type="Proteomes" id="UP000009130">
    <property type="component" value="Chromosome 11"/>
</dbReference>
<proteinExistence type="inferred from homology"/>
<gene>
    <name evidence="13" type="ORF">EGM_03891</name>
</gene>
<dbReference type="InterPro" id="IPR045851">
    <property type="entry name" value="AMP-bd_C_sf"/>
</dbReference>
<evidence type="ECO:0000313" key="13">
    <source>
        <dbReference type="EMBL" id="EHH66834.1"/>
    </source>
</evidence>
<dbReference type="CDD" id="cd05943">
    <property type="entry name" value="AACS"/>
    <property type="match status" value="1"/>
</dbReference>
<dbReference type="SUPFAM" id="SSF56801">
    <property type="entry name" value="Acetyl-CoA synthetase-like"/>
    <property type="match status" value="1"/>
</dbReference>
<dbReference type="InterPro" id="IPR020845">
    <property type="entry name" value="AMP-binding_CS"/>
</dbReference>
<dbReference type="PANTHER" id="PTHR42921">
    <property type="entry name" value="ACETOACETYL-COA SYNTHETASE"/>
    <property type="match status" value="1"/>
</dbReference>
<evidence type="ECO:0000259" key="12">
    <source>
        <dbReference type="Pfam" id="PF16177"/>
    </source>
</evidence>
<dbReference type="GO" id="GO:0005524">
    <property type="term" value="F:ATP binding"/>
    <property type="evidence" value="ECO:0007669"/>
    <property type="project" value="UniProtKB-KW"/>
</dbReference>
<feature type="non-terminal residue" evidence="13">
    <location>
        <position position="559"/>
    </location>
</feature>
<accession>G7PJF8</accession>
<evidence type="ECO:0000256" key="10">
    <source>
        <dbReference type="ARBA" id="ARBA00023098"/>
    </source>
</evidence>
<feature type="non-terminal residue" evidence="13">
    <location>
        <position position="1"/>
    </location>
</feature>
<keyword evidence="8" id="KW-0276">Fatty acid metabolism</keyword>
<reference evidence="13" key="1">
    <citation type="journal article" date="2011" name="Nat. Biotechnol.">
        <title>Genome sequencing and comparison of two nonhuman primate animal models, the cynomolgus and Chinese rhesus macaques.</title>
        <authorList>
            <person name="Yan G."/>
            <person name="Zhang G."/>
            <person name="Fang X."/>
            <person name="Zhang Y."/>
            <person name="Li C."/>
            <person name="Ling F."/>
            <person name="Cooper D.N."/>
            <person name="Li Q."/>
            <person name="Li Y."/>
            <person name="van Gool A.J."/>
            <person name="Du H."/>
            <person name="Chen J."/>
            <person name="Chen R."/>
            <person name="Zhang P."/>
            <person name="Huang Z."/>
            <person name="Thompson J.R."/>
            <person name="Meng Y."/>
            <person name="Bai Y."/>
            <person name="Wang J."/>
            <person name="Zhuo M."/>
            <person name="Wang T."/>
            <person name="Huang Y."/>
            <person name="Wei L."/>
            <person name="Li J."/>
            <person name="Wang Z."/>
            <person name="Hu H."/>
            <person name="Yang P."/>
            <person name="Le L."/>
            <person name="Stenson P.D."/>
            <person name="Li B."/>
            <person name="Liu X."/>
            <person name="Ball E.V."/>
            <person name="An N."/>
            <person name="Huang Q."/>
            <person name="Zhang Y."/>
            <person name="Fan W."/>
            <person name="Zhang X."/>
            <person name="Li Y."/>
            <person name="Wang W."/>
            <person name="Katze M.G."/>
            <person name="Su B."/>
            <person name="Nielsen R."/>
            <person name="Yang H."/>
            <person name="Wang J."/>
            <person name="Wang X."/>
            <person name="Wang J."/>
        </authorList>
    </citation>
    <scope>NUCLEOTIDE SEQUENCE [LARGE SCALE GENOMIC DNA]</scope>
    <source>
        <strain evidence="13">CE-4</strain>
    </source>
</reference>
<dbReference type="GO" id="GO:0006631">
    <property type="term" value="P:fatty acid metabolic process"/>
    <property type="evidence" value="ECO:0007669"/>
    <property type="project" value="UniProtKB-KW"/>
</dbReference>
<dbReference type="FunFam" id="3.30.300.30:FF:000037">
    <property type="entry name" value="acetoacetyl-CoA synthetase"/>
    <property type="match status" value="1"/>
</dbReference>
<dbReference type="Gene3D" id="3.40.50.12780">
    <property type="entry name" value="N-terminal domain of ligase-like"/>
    <property type="match status" value="2"/>
</dbReference>